<accession>A0A2P2PY79</accession>
<sequence>MPSNTSYFCFKKKNKKDKSI</sequence>
<proteinExistence type="predicted"/>
<protein>
    <submittedName>
        <fullName evidence="1">Uncharacterized protein</fullName>
    </submittedName>
</protein>
<dbReference type="AlphaFoldDB" id="A0A2P2PY79"/>
<reference evidence="1" key="1">
    <citation type="submission" date="2018-02" db="EMBL/GenBank/DDBJ databases">
        <title>Rhizophora mucronata_Transcriptome.</title>
        <authorList>
            <person name="Meera S.P."/>
            <person name="Sreeshan A."/>
            <person name="Augustine A."/>
        </authorList>
    </citation>
    <scope>NUCLEOTIDE SEQUENCE</scope>
    <source>
        <tissue evidence="1">Leaf</tissue>
    </source>
</reference>
<evidence type="ECO:0000313" key="1">
    <source>
        <dbReference type="EMBL" id="MBX59701.1"/>
    </source>
</evidence>
<name>A0A2P2PY79_RHIMU</name>
<organism evidence="1">
    <name type="scientific">Rhizophora mucronata</name>
    <name type="common">Asiatic mangrove</name>
    <dbReference type="NCBI Taxonomy" id="61149"/>
    <lineage>
        <taxon>Eukaryota</taxon>
        <taxon>Viridiplantae</taxon>
        <taxon>Streptophyta</taxon>
        <taxon>Embryophyta</taxon>
        <taxon>Tracheophyta</taxon>
        <taxon>Spermatophyta</taxon>
        <taxon>Magnoliopsida</taxon>
        <taxon>eudicotyledons</taxon>
        <taxon>Gunneridae</taxon>
        <taxon>Pentapetalae</taxon>
        <taxon>rosids</taxon>
        <taxon>fabids</taxon>
        <taxon>Malpighiales</taxon>
        <taxon>Rhizophoraceae</taxon>
        <taxon>Rhizophora</taxon>
    </lineage>
</organism>
<dbReference type="EMBL" id="GGEC01079217">
    <property type="protein sequence ID" value="MBX59701.1"/>
    <property type="molecule type" value="Transcribed_RNA"/>
</dbReference>